<sequence length="464" mass="52548">MNKLRLKKWMGKDSSLLLYVYTAPILLYVISQFAEIPYLRAVIGITTLLALLLSLSYAKGLYLTSGILFLVAGGGLFGYNQLPLSSLILYFDQMLGLLSLFFVLPFINSIIRVGHYDKNLSILLQDKVTSLGKFYRRSFFVTHILSPLLLIATLPLIKNSLNVTLKELPGDRFNKFCVQSILRGYTLALMWSPMEVLVGTTLDITKSKYYLVIPIILFIVITAVLCDWAMSSFRFKGIELPDKPGKRISYKTVYKKIIQLISMLLVLVLLVTWTEQTLGKGYLFSVVLLIIPVSVIWAVLIGKSKRYTDVTLPYWKKGTKGLSNYFFMFTSAGFFVQMLSKSELLTYLEPVFTLASEKTFLFYLLIGGYFLLSAFLGFHPLVTLTLIGELLQPVLPHVQVIPLTVVLITSSLATAMYSPYNLSVSIMSDLLKVNSYRIGYWNLLFTLFFMLLSISIAYLCSYLY</sequence>
<accession>A0ABS4GME1</accession>
<feature type="transmembrane region" description="Helical" evidence="1">
    <location>
        <begin position="36"/>
        <end position="55"/>
    </location>
</feature>
<gene>
    <name evidence="2" type="ORF">J2Z37_001430</name>
</gene>
<keyword evidence="3" id="KW-1185">Reference proteome</keyword>
<proteinExistence type="predicted"/>
<evidence type="ECO:0000313" key="3">
    <source>
        <dbReference type="Proteomes" id="UP001519343"/>
    </source>
</evidence>
<keyword evidence="1" id="KW-0472">Membrane</keyword>
<dbReference type="EMBL" id="JAGGKT010000002">
    <property type="protein sequence ID" value="MBP1931433.1"/>
    <property type="molecule type" value="Genomic_DNA"/>
</dbReference>
<feature type="transmembrane region" description="Helical" evidence="1">
    <location>
        <begin position="209"/>
        <end position="230"/>
    </location>
</feature>
<keyword evidence="1" id="KW-1133">Transmembrane helix</keyword>
<evidence type="ECO:0000313" key="2">
    <source>
        <dbReference type="EMBL" id="MBP1931433.1"/>
    </source>
</evidence>
<feature type="transmembrane region" description="Helical" evidence="1">
    <location>
        <begin position="94"/>
        <end position="113"/>
    </location>
</feature>
<feature type="transmembrane region" description="Helical" evidence="1">
    <location>
        <begin position="281"/>
        <end position="301"/>
    </location>
</feature>
<evidence type="ECO:0000256" key="1">
    <source>
        <dbReference type="SAM" id="Phobius"/>
    </source>
</evidence>
<organism evidence="2 3">
    <name type="scientific">Ammoniphilus resinae</name>
    <dbReference type="NCBI Taxonomy" id="861532"/>
    <lineage>
        <taxon>Bacteria</taxon>
        <taxon>Bacillati</taxon>
        <taxon>Bacillota</taxon>
        <taxon>Bacilli</taxon>
        <taxon>Bacillales</taxon>
        <taxon>Paenibacillaceae</taxon>
        <taxon>Aneurinibacillus group</taxon>
        <taxon>Ammoniphilus</taxon>
    </lineage>
</organism>
<reference evidence="2 3" key="1">
    <citation type="submission" date="2021-03" db="EMBL/GenBank/DDBJ databases">
        <title>Genomic Encyclopedia of Type Strains, Phase IV (KMG-IV): sequencing the most valuable type-strain genomes for metagenomic binning, comparative biology and taxonomic classification.</title>
        <authorList>
            <person name="Goeker M."/>
        </authorList>
    </citation>
    <scope>NUCLEOTIDE SEQUENCE [LARGE SCALE GENOMIC DNA]</scope>
    <source>
        <strain evidence="2 3">DSM 24738</strain>
    </source>
</reference>
<name>A0ABS4GME1_9BACL</name>
<comment type="caution">
    <text evidence="2">The sequence shown here is derived from an EMBL/GenBank/DDBJ whole genome shotgun (WGS) entry which is preliminary data.</text>
</comment>
<dbReference type="Proteomes" id="UP001519343">
    <property type="component" value="Unassembled WGS sequence"/>
</dbReference>
<feature type="transmembrane region" description="Helical" evidence="1">
    <location>
        <begin position="322"/>
        <end position="340"/>
    </location>
</feature>
<feature type="transmembrane region" description="Helical" evidence="1">
    <location>
        <begin position="12"/>
        <end position="30"/>
    </location>
</feature>
<keyword evidence="1" id="KW-0812">Transmembrane</keyword>
<feature type="transmembrane region" description="Helical" evidence="1">
    <location>
        <begin position="62"/>
        <end position="82"/>
    </location>
</feature>
<feature type="transmembrane region" description="Helical" evidence="1">
    <location>
        <begin position="400"/>
        <end position="420"/>
    </location>
</feature>
<feature type="transmembrane region" description="Helical" evidence="1">
    <location>
        <begin position="134"/>
        <end position="157"/>
    </location>
</feature>
<feature type="transmembrane region" description="Helical" evidence="1">
    <location>
        <begin position="360"/>
        <end position="388"/>
    </location>
</feature>
<feature type="transmembrane region" description="Helical" evidence="1">
    <location>
        <begin position="440"/>
        <end position="460"/>
    </location>
</feature>
<protein>
    <submittedName>
        <fullName evidence="2">Uncharacterized protein</fullName>
    </submittedName>
</protein>
<feature type="transmembrane region" description="Helical" evidence="1">
    <location>
        <begin position="257"/>
        <end position="275"/>
    </location>
</feature>
<dbReference type="RefSeq" id="WP_209809496.1">
    <property type="nucleotide sequence ID" value="NZ_JAGGKT010000002.1"/>
</dbReference>